<dbReference type="Proteomes" id="UP000380867">
    <property type="component" value="Unassembled WGS sequence"/>
</dbReference>
<reference evidence="2" key="1">
    <citation type="submission" date="2019-09" db="EMBL/GenBank/DDBJ databases">
        <authorList>
            <person name="Li J."/>
        </authorList>
    </citation>
    <scope>NUCLEOTIDE SEQUENCE [LARGE SCALE GENOMIC DNA]</scope>
    <source>
        <strain evidence="2">JCM 14732</strain>
    </source>
</reference>
<sequence>MTVLALIFAGIAAALHILFFKLESLDWRKPRTWKTFGLASQEDADTTASLAFNQGFYNLFLAVGTAVGIAVLRSSDTHDQVGWTLIVFACGSMLAAAIVLISSGGKAFARAAAIQGVPALLAVVTALIAAN</sequence>
<dbReference type="RefSeq" id="WP_149689651.1">
    <property type="nucleotide sequence ID" value="NZ_SDPQ02000002.1"/>
</dbReference>
<evidence type="ECO:0000256" key="1">
    <source>
        <dbReference type="SAM" id="Phobius"/>
    </source>
</evidence>
<keyword evidence="1" id="KW-0812">Transmembrane</keyword>
<protein>
    <submittedName>
        <fullName evidence="2">DUF1304 domain-containing protein</fullName>
    </submittedName>
</protein>
<keyword evidence="3" id="KW-1185">Reference proteome</keyword>
<feature type="transmembrane region" description="Helical" evidence="1">
    <location>
        <begin position="107"/>
        <end position="130"/>
    </location>
</feature>
<feature type="transmembrane region" description="Helical" evidence="1">
    <location>
        <begin position="81"/>
        <end position="101"/>
    </location>
</feature>
<dbReference type="AlphaFoldDB" id="A0A5M4FFY2"/>
<evidence type="ECO:0000313" key="3">
    <source>
        <dbReference type="Proteomes" id="UP000380867"/>
    </source>
</evidence>
<accession>A0A5M4FFY2</accession>
<dbReference type="PANTHER" id="PTHR38446">
    <property type="entry name" value="BLL0914 PROTEIN"/>
    <property type="match status" value="1"/>
</dbReference>
<dbReference type="OrthoDB" id="9803832at2"/>
<organism evidence="2 3">
    <name type="scientific">Aeromicrobium ginsengisoli</name>
    <dbReference type="NCBI Taxonomy" id="363867"/>
    <lineage>
        <taxon>Bacteria</taxon>
        <taxon>Bacillati</taxon>
        <taxon>Actinomycetota</taxon>
        <taxon>Actinomycetes</taxon>
        <taxon>Propionibacteriales</taxon>
        <taxon>Nocardioidaceae</taxon>
        <taxon>Aeromicrobium</taxon>
    </lineage>
</organism>
<gene>
    <name evidence="2" type="ORF">ESP70_012925</name>
</gene>
<evidence type="ECO:0000313" key="2">
    <source>
        <dbReference type="EMBL" id="KAA1398222.1"/>
    </source>
</evidence>
<feature type="transmembrane region" description="Helical" evidence="1">
    <location>
        <begin position="55"/>
        <end position="72"/>
    </location>
</feature>
<keyword evidence="1" id="KW-0472">Membrane</keyword>
<dbReference type="PANTHER" id="PTHR38446:SF1">
    <property type="entry name" value="BLL0914 PROTEIN"/>
    <property type="match status" value="1"/>
</dbReference>
<proteinExistence type="predicted"/>
<dbReference type="Pfam" id="PF06993">
    <property type="entry name" value="DUF1304"/>
    <property type="match status" value="1"/>
</dbReference>
<keyword evidence="1" id="KW-1133">Transmembrane helix</keyword>
<name>A0A5M4FFY2_9ACTN</name>
<dbReference type="InterPro" id="IPR009732">
    <property type="entry name" value="DUF1304"/>
</dbReference>
<dbReference type="EMBL" id="SDPQ02000002">
    <property type="protein sequence ID" value="KAA1398222.1"/>
    <property type="molecule type" value="Genomic_DNA"/>
</dbReference>
<comment type="caution">
    <text evidence="2">The sequence shown here is derived from an EMBL/GenBank/DDBJ whole genome shotgun (WGS) entry which is preliminary data.</text>
</comment>